<proteinExistence type="predicted"/>
<organism evidence="3 4">
    <name type="scientific">Cymbomonas tetramitiformis</name>
    <dbReference type="NCBI Taxonomy" id="36881"/>
    <lineage>
        <taxon>Eukaryota</taxon>
        <taxon>Viridiplantae</taxon>
        <taxon>Chlorophyta</taxon>
        <taxon>Pyramimonadophyceae</taxon>
        <taxon>Pyramimonadales</taxon>
        <taxon>Pyramimonadaceae</taxon>
        <taxon>Cymbomonas</taxon>
    </lineage>
</organism>
<feature type="chain" id="PRO_5042064126" description="ShKT domain-containing protein" evidence="1">
    <location>
        <begin position="24"/>
        <end position="279"/>
    </location>
</feature>
<feature type="signal peptide" evidence="1">
    <location>
        <begin position="1"/>
        <end position="23"/>
    </location>
</feature>
<dbReference type="GO" id="GO:0003755">
    <property type="term" value="F:peptidyl-prolyl cis-trans isomerase activity"/>
    <property type="evidence" value="ECO:0007669"/>
    <property type="project" value="InterPro"/>
</dbReference>
<dbReference type="PANTHER" id="PTHR46873:SF1">
    <property type="entry name" value="EXPRESSED PROTEIN"/>
    <property type="match status" value="1"/>
</dbReference>
<dbReference type="InterPro" id="IPR029000">
    <property type="entry name" value="Cyclophilin-like_dom_sf"/>
</dbReference>
<reference evidence="3 4" key="1">
    <citation type="journal article" date="2015" name="Genome Biol. Evol.">
        <title>Comparative Genomics of a Bacterivorous Green Alga Reveals Evolutionary Causalities and Consequences of Phago-Mixotrophic Mode of Nutrition.</title>
        <authorList>
            <person name="Burns J.A."/>
            <person name="Paasch A."/>
            <person name="Narechania A."/>
            <person name="Kim E."/>
        </authorList>
    </citation>
    <scope>NUCLEOTIDE SEQUENCE [LARGE SCALE GENOMIC DNA]</scope>
    <source>
        <strain evidence="3 4">PLY_AMNH</strain>
    </source>
</reference>
<dbReference type="AlphaFoldDB" id="A0AAE0FRP4"/>
<keyword evidence="4" id="KW-1185">Reference proteome</keyword>
<dbReference type="EMBL" id="LGRX02014412">
    <property type="protein sequence ID" value="KAK3264669.1"/>
    <property type="molecule type" value="Genomic_DNA"/>
</dbReference>
<name>A0AAE0FRP4_9CHLO</name>
<dbReference type="Pfam" id="PF00160">
    <property type="entry name" value="Pro_isomerase"/>
    <property type="match status" value="1"/>
</dbReference>
<dbReference type="Proteomes" id="UP001190700">
    <property type="component" value="Unassembled WGS sequence"/>
</dbReference>
<protein>
    <recommendedName>
        <fullName evidence="2">ShKT domain-containing protein</fullName>
    </recommendedName>
</protein>
<gene>
    <name evidence="3" type="ORF">CYMTET_26606</name>
</gene>
<dbReference type="PANTHER" id="PTHR46873">
    <property type="entry name" value="EXPRESSED PROTEIN"/>
    <property type="match status" value="1"/>
</dbReference>
<dbReference type="SUPFAM" id="SSF50891">
    <property type="entry name" value="Cyclophilin-like"/>
    <property type="match status" value="1"/>
</dbReference>
<dbReference type="SMART" id="SM00254">
    <property type="entry name" value="ShKT"/>
    <property type="match status" value="1"/>
</dbReference>
<sequence>MCRSKAACCPLVLFLLAAWTVSARIDREDAFVGYSELYAVSKDHVDPEKKREPGDIQSGSSQQACNDLESACGDWAAKGECEKNPDYMQTSCAKSCDGCARATLERMRAEQRYAAYLEGPKEHLVVATSHGEIRVRLRSDLAPQTVTQVKSLVNQNQCRASSFHRSETYPKPGVIDMYGGPGPPYALLQGSFRQWKAVHKEEAPLVERGMVCLIQGGPDWFVALSSHHEWLHGFTVWGEVDNMTVVEHIVTTEPVRKGHSGQVTVSSLVNPIPYTCHIE</sequence>
<dbReference type="Pfam" id="PF01549">
    <property type="entry name" value="ShK"/>
    <property type="match status" value="1"/>
</dbReference>
<evidence type="ECO:0000313" key="4">
    <source>
        <dbReference type="Proteomes" id="UP001190700"/>
    </source>
</evidence>
<evidence type="ECO:0000259" key="2">
    <source>
        <dbReference type="PROSITE" id="PS51670"/>
    </source>
</evidence>
<comment type="caution">
    <text evidence="3">The sequence shown here is derived from an EMBL/GenBank/DDBJ whole genome shotgun (WGS) entry which is preliminary data.</text>
</comment>
<accession>A0AAE0FRP4</accession>
<keyword evidence="1" id="KW-0732">Signal</keyword>
<dbReference type="InterPro" id="IPR003582">
    <property type="entry name" value="ShKT_dom"/>
</dbReference>
<evidence type="ECO:0000313" key="3">
    <source>
        <dbReference type="EMBL" id="KAK3264669.1"/>
    </source>
</evidence>
<dbReference type="InterPro" id="IPR002130">
    <property type="entry name" value="Cyclophilin-type_PPIase_dom"/>
</dbReference>
<feature type="domain" description="ShKT" evidence="2">
    <location>
        <begin position="65"/>
        <end position="99"/>
    </location>
</feature>
<dbReference type="PROSITE" id="PS51670">
    <property type="entry name" value="SHKT"/>
    <property type="match status" value="1"/>
</dbReference>
<dbReference type="Gene3D" id="2.40.100.10">
    <property type="entry name" value="Cyclophilin-like"/>
    <property type="match status" value="1"/>
</dbReference>
<evidence type="ECO:0000256" key="1">
    <source>
        <dbReference type="SAM" id="SignalP"/>
    </source>
</evidence>